<evidence type="ECO:0000256" key="1">
    <source>
        <dbReference type="SAM" id="MobiDB-lite"/>
    </source>
</evidence>
<evidence type="ECO:0000313" key="3">
    <source>
        <dbReference type="Proteomes" id="UP000053676"/>
    </source>
</evidence>
<evidence type="ECO:0000313" key="2">
    <source>
        <dbReference type="EMBL" id="ETN77432.1"/>
    </source>
</evidence>
<protein>
    <submittedName>
        <fullName evidence="2">Uncharacterized protein</fullName>
    </submittedName>
</protein>
<feature type="region of interest" description="Disordered" evidence="1">
    <location>
        <begin position="1"/>
        <end position="38"/>
    </location>
</feature>
<proteinExistence type="predicted"/>
<dbReference type="EMBL" id="KI660170">
    <property type="protein sequence ID" value="ETN77432.1"/>
    <property type="molecule type" value="Genomic_DNA"/>
</dbReference>
<accession>W2T8W7</accession>
<organism evidence="2 3">
    <name type="scientific">Necator americanus</name>
    <name type="common">Human hookworm</name>
    <dbReference type="NCBI Taxonomy" id="51031"/>
    <lineage>
        <taxon>Eukaryota</taxon>
        <taxon>Metazoa</taxon>
        <taxon>Ecdysozoa</taxon>
        <taxon>Nematoda</taxon>
        <taxon>Chromadorea</taxon>
        <taxon>Rhabditida</taxon>
        <taxon>Rhabditina</taxon>
        <taxon>Rhabditomorpha</taxon>
        <taxon>Strongyloidea</taxon>
        <taxon>Ancylostomatidae</taxon>
        <taxon>Bunostominae</taxon>
        <taxon>Necator</taxon>
    </lineage>
</organism>
<dbReference type="Proteomes" id="UP000053676">
    <property type="component" value="Unassembled WGS sequence"/>
</dbReference>
<keyword evidence="3" id="KW-1185">Reference proteome</keyword>
<dbReference type="KEGG" id="nai:NECAME_11029"/>
<name>W2T8W7_NECAM</name>
<sequence>MKTKRHENEANKREKGKLGHSRLGHSMDDGGVPYGGGEQHCTHSLPSIASLGEGLNLAAIQNEVVGVLNTF</sequence>
<dbReference type="AlphaFoldDB" id="W2T8W7"/>
<feature type="compositionally biased region" description="Basic and acidic residues" evidence="1">
    <location>
        <begin position="1"/>
        <end position="17"/>
    </location>
</feature>
<gene>
    <name evidence="2" type="ORF">NECAME_11029</name>
</gene>
<reference evidence="3" key="1">
    <citation type="journal article" date="2014" name="Nat. Genet.">
        <title>Genome of the human hookworm Necator americanus.</title>
        <authorList>
            <person name="Tang Y.T."/>
            <person name="Gao X."/>
            <person name="Rosa B.A."/>
            <person name="Abubucker S."/>
            <person name="Hallsworth-Pepin K."/>
            <person name="Martin J."/>
            <person name="Tyagi R."/>
            <person name="Heizer E."/>
            <person name="Zhang X."/>
            <person name="Bhonagiri-Palsikar V."/>
            <person name="Minx P."/>
            <person name="Warren W.C."/>
            <person name="Wang Q."/>
            <person name="Zhan B."/>
            <person name="Hotez P.J."/>
            <person name="Sternberg P.W."/>
            <person name="Dougall A."/>
            <person name="Gaze S.T."/>
            <person name="Mulvenna J."/>
            <person name="Sotillo J."/>
            <person name="Ranganathan S."/>
            <person name="Rabelo E.M."/>
            <person name="Wilson R.K."/>
            <person name="Felgner P.L."/>
            <person name="Bethony J."/>
            <person name="Hawdon J.M."/>
            <person name="Gasser R.B."/>
            <person name="Loukas A."/>
            <person name="Mitreva M."/>
        </authorList>
    </citation>
    <scope>NUCLEOTIDE SEQUENCE [LARGE SCALE GENOMIC DNA]</scope>
</reference>